<dbReference type="Proteomes" id="UP000295097">
    <property type="component" value="Unassembled WGS sequence"/>
</dbReference>
<evidence type="ECO:0000256" key="1">
    <source>
        <dbReference type="SAM" id="Phobius"/>
    </source>
</evidence>
<keyword evidence="1" id="KW-0812">Transmembrane</keyword>
<gene>
    <name evidence="2" type="ORF">EDC90_103019</name>
</gene>
<keyword evidence="3" id="KW-1185">Reference proteome</keyword>
<reference evidence="2 3" key="1">
    <citation type="submission" date="2019-03" db="EMBL/GenBank/DDBJ databases">
        <title>Freshwater and sediment microbial communities from various areas in North America, analyzing microbe dynamics in response to fracking.</title>
        <authorList>
            <person name="Lamendella R."/>
        </authorList>
    </citation>
    <scope>NUCLEOTIDE SEQUENCE [LARGE SCALE GENOMIC DNA]</scope>
    <source>
        <strain evidence="2 3">175.2</strain>
    </source>
</reference>
<organism evidence="2 3">
    <name type="scientific">Martelella mediterranea</name>
    <dbReference type="NCBI Taxonomy" id="293089"/>
    <lineage>
        <taxon>Bacteria</taxon>
        <taxon>Pseudomonadati</taxon>
        <taxon>Pseudomonadota</taxon>
        <taxon>Alphaproteobacteria</taxon>
        <taxon>Hyphomicrobiales</taxon>
        <taxon>Aurantimonadaceae</taxon>
        <taxon>Martelella</taxon>
    </lineage>
</organism>
<comment type="caution">
    <text evidence="2">The sequence shown here is derived from an EMBL/GenBank/DDBJ whole genome shotgun (WGS) entry which is preliminary data.</text>
</comment>
<dbReference type="AlphaFoldDB" id="A0A4V2V3N5"/>
<dbReference type="EMBL" id="SMAR01000030">
    <property type="protein sequence ID" value="TCT34775.1"/>
    <property type="molecule type" value="Genomic_DNA"/>
</dbReference>
<dbReference type="Pfam" id="PF14023">
    <property type="entry name" value="Bestrophin-like"/>
    <property type="match status" value="1"/>
</dbReference>
<feature type="transmembrane region" description="Helical" evidence="1">
    <location>
        <begin position="7"/>
        <end position="31"/>
    </location>
</feature>
<proteinExistence type="predicted"/>
<keyword evidence="1" id="KW-1133">Transmembrane helix</keyword>
<feature type="transmembrane region" description="Helical" evidence="1">
    <location>
        <begin position="186"/>
        <end position="204"/>
    </location>
</feature>
<evidence type="ECO:0000313" key="2">
    <source>
        <dbReference type="EMBL" id="TCT34775.1"/>
    </source>
</evidence>
<dbReference type="InterPro" id="IPR025333">
    <property type="entry name" value="DUF4239"/>
</dbReference>
<sequence>MSYFLNLALFPSLLLFLVFGLSLFAMTYWILCLFGRYARKDALVIPLGAFIGTIATSWALSLGFVAADIWTLHAKADHELTSERSAINRLIGNAEAKVLNRPDLELAIQSYREKVISDEWEGKGNLRPAASVEQILQEIRIIIMDIAQSDAPAPIINQTVAIFNDLQETRDLRLAIASTTVSQYKWYMLLTLTILTSVTIAVTHADRKGAGSIAIFLYVLAATTSLWLLTAHASPYRGIEQIEPSGLYVNST</sequence>
<protein>
    <submittedName>
        <fullName evidence="2">Uncharacterized protein DUF4239</fullName>
    </submittedName>
</protein>
<evidence type="ECO:0000313" key="3">
    <source>
        <dbReference type="Proteomes" id="UP000295097"/>
    </source>
</evidence>
<dbReference type="RefSeq" id="WP_132313395.1">
    <property type="nucleotide sequence ID" value="NZ_SMAR01000030.1"/>
</dbReference>
<keyword evidence="1" id="KW-0472">Membrane</keyword>
<feature type="transmembrane region" description="Helical" evidence="1">
    <location>
        <begin position="43"/>
        <end position="65"/>
    </location>
</feature>
<name>A0A4V2V3N5_9HYPH</name>
<dbReference type="OrthoDB" id="8444963at2"/>
<feature type="transmembrane region" description="Helical" evidence="1">
    <location>
        <begin position="210"/>
        <end position="229"/>
    </location>
</feature>
<accession>A0A4V2V3N5</accession>